<evidence type="ECO:0008006" key="10">
    <source>
        <dbReference type="Google" id="ProtNLM"/>
    </source>
</evidence>
<gene>
    <name evidence="8" type="ORF">BDZ90DRAFT_232841</name>
</gene>
<dbReference type="GO" id="GO:0006508">
    <property type="term" value="P:proteolysis"/>
    <property type="evidence" value="ECO:0007669"/>
    <property type="project" value="UniProtKB-KW"/>
</dbReference>
<feature type="signal peptide" evidence="7">
    <location>
        <begin position="1"/>
        <end position="18"/>
    </location>
</feature>
<evidence type="ECO:0000256" key="2">
    <source>
        <dbReference type="ARBA" id="ARBA00022670"/>
    </source>
</evidence>
<keyword evidence="5" id="KW-0325">Glycoprotein</keyword>
<evidence type="ECO:0000313" key="8">
    <source>
        <dbReference type="EMBL" id="PWN26719.1"/>
    </source>
</evidence>
<sequence>MLLSPLIILPSILTLASAKGSTAATANKSSIRAGHFTQTLDHFDHTTNLTFQQRYWYSLADYVPNSARSHRAAPSAIFLFDAGEFNAEERLTMLDTHLISNFTKSFGGIGIVLENRYYGKSYPNLTAFDGRPKTWGVDEMRWLTHRQSLEDTARFIRGGMHFDGVNQADVDQMPVIVYGGSLSGARAAHLRIKYPELVFGAWASSAPILALPDFYTYYWTIARSDNVTAVQSLQAAWASIDAILAPEPAKGPVQPKRDRKKLAAFLTLAGVPNMTEPADWASLARDPLDGHQTAVWIDPDPTYPAYLNAMAHTEDKDLVSLREQAVHLGFKQGELNDEALKLIHWLRQNVVDGCTGQNDGGSADACFGRKTQEVWLTPDPELNEGKAFVFQQCTEYGWYRTAPPASLPASLAGPKVLSSLIDLRYSRAECDDPAFFPKGKHFDMPKEPDGRFFNGLGNFTIRKSRLGWVDGEKDPWRSLSVHSEYLAHGGDRSNTLDEPFILTPGAGHHWEMFNTPPNSTVKKPFAIEAAQKMMLEATAHWLSQWPGHRSEGSREGAPTELSA</sequence>
<dbReference type="PANTHER" id="PTHR11010:SF117">
    <property type="entry name" value="SERINE PROTEASE 16"/>
    <property type="match status" value="1"/>
</dbReference>
<evidence type="ECO:0000256" key="3">
    <source>
        <dbReference type="ARBA" id="ARBA00022729"/>
    </source>
</evidence>
<evidence type="ECO:0000256" key="6">
    <source>
        <dbReference type="SAM" id="MobiDB-lite"/>
    </source>
</evidence>
<proteinExistence type="inferred from homology"/>
<dbReference type="EMBL" id="KZ819670">
    <property type="protein sequence ID" value="PWN26719.1"/>
    <property type="molecule type" value="Genomic_DNA"/>
</dbReference>
<reference evidence="8 9" key="1">
    <citation type="journal article" date="2018" name="Mol. Biol. Evol.">
        <title>Broad Genomic Sampling Reveals a Smut Pathogenic Ancestry of the Fungal Clade Ustilaginomycotina.</title>
        <authorList>
            <person name="Kijpornyongpan T."/>
            <person name="Mondo S.J."/>
            <person name="Barry K."/>
            <person name="Sandor L."/>
            <person name="Lee J."/>
            <person name="Lipzen A."/>
            <person name="Pangilinan J."/>
            <person name="LaButti K."/>
            <person name="Hainaut M."/>
            <person name="Henrissat B."/>
            <person name="Grigoriev I.V."/>
            <person name="Spatafora J.W."/>
            <person name="Aime M.C."/>
        </authorList>
    </citation>
    <scope>NUCLEOTIDE SEQUENCE [LARGE SCALE GENOMIC DNA]</scope>
    <source>
        <strain evidence="8 9">MCA 5214</strain>
    </source>
</reference>
<dbReference type="Gene3D" id="3.40.50.1820">
    <property type="entry name" value="alpha/beta hydrolase"/>
    <property type="match status" value="2"/>
</dbReference>
<dbReference type="Proteomes" id="UP000245884">
    <property type="component" value="Unassembled WGS sequence"/>
</dbReference>
<protein>
    <recommendedName>
        <fullName evidence="10">Peptidase S28</fullName>
    </recommendedName>
</protein>
<evidence type="ECO:0000256" key="1">
    <source>
        <dbReference type="ARBA" id="ARBA00011079"/>
    </source>
</evidence>
<dbReference type="GeneID" id="37028227"/>
<feature type="region of interest" description="Disordered" evidence="6">
    <location>
        <begin position="544"/>
        <end position="563"/>
    </location>
</feature>
<comment type="similarity">
    <text evidence="1">Belongs to the peptidase S28 family.</text>
</comment>
<keyword evidence="2" id="KW-0645">Protease</keyword>
<evidence type="ECO:0000256" key="5">
    <source>
        <dbReference type="ARBA" id="ARBA00023180"/>
    </source>
</evidence>
<dbReference type="InterPro" id="IPR008758">
    <property type="entry name" value="Peptidase_S28"/>
</dbReference>
<dbReference type="InterPro" id="IPR029058">
    <property type="entry name" value="AB_hydrolase_fold"/>
</dbReference>
<evidence type="ECO:0000256" key="7">
    <source>
        <dbReference type="SAM" id="SignalP"/>
    </source>
</evidence>
<dbReference type="AlphaFoldDB" id="A0A316UN70"/>
<name>A0A316UN70_9BASI</name>
<dbReference type="PANTHER" id="PTHR11010">
    <property type="entry name" value="PROTEASE S28 PRO-X CARBOXYPEPTIDASE-RELATED"/>
    <property type="match status" value="1"/>
</dbReference>
<dbReference type="RefSeq" id="XP_025361331.1">
    <property type="nucleotide sequence ID" value="XM_025506404.1"/>
</dbReference>
<keyword evidence="4" id="KW-0378">Hydrolase</keyword>
<accession>A0A316UN70</accession>
<keyword evidence="9" id="KW-1185">Reference proteome</keyword>
<keyword evidence="3 7" id="KW-0732">Signal</keyword>
<dbReference type="Pfam" id="PF05577">
    <property type="entry name" value="Peptidase_S28"/>
    <property type="match status" value="1"/>
</dbReference>
<dbReference type="SUPFAM" id="SSF53474">
    <property type="entry name" value="alpha/beta-Hydrolases"/>
    <property type="match status" value="1"/>
</dbReference>
<organism evidence="8 9">
    <name type="scientific">Jaminaea rosea</name>
    <dbReference type="NCBI Taxonomy" id="1569628"/>
    <lineage>
        <taxon>Eukaryota</taxon>
        <taxon>Fungi</taxon>
        <taxon>Dikarya</taxon>
        <taxon>Basidiomycota</taxon>
        <taxon>Ustilaginomycotina</taxon>
        <taxon>Exobasidiomycetes</taxon>
        <taxon>Microstromatales</taxon>
        <taxon>Microstromatales incertae sedis</taxon>
        <taxon>Jaminaea</taxon>
    </lineage>
</organism>
<evidence type="ECO:0000313" key="9">
    <source>
        <dbReference type="Proteomes" id="UP000245884"/>
    </source>
</evidence>
<dbReference type="OrthoDB" id="2130629at2759"/>
<dbReference type="GO" id="GO:0070008">
    <property type="term" value="F:serine-type exopeptidase activity"/>
    <property type="evidence" value="ECO:0007669"/>
    <property type="project" value="InterPro"/>
</dbReference>
<dbReference type="GO" id="GO:0008239">
    <property type="term" value="F:dipeptidyl-peptidase activity"/>
    <property type="evidence" value="ECO:0007669"/>
    <property type="project" value="TreeGrafter"/>
</dbReference>
<feature type="chain" id="PRO_5016311231" description="Peptidase S28" evidence="7">
    <location>
        <begin position="19"/>
        <end position="563"/>
    </location>
</feature>
<evidence type="ECO:0000256" key="4">
    <source>
        <dbReference type="ARBA" id="ARBA00022801"/>
    </source>
</evidence>